<feature type="domain" description="Dienelactone hydrolase" evidence="1">
    <location>
        <begin position="37"/>
        <end position="267"/>
    </location>
</feature>
<dbReference type="Proteomes" id="UP000284706">
    <property type="component" value="Unassembled WGS sequence"/>
</dbReference>
<dbReference type="OrthoDB" id="10019231at2759"/>
<accession>A0A409WC71</accession>
<evidence type="ECO:0000259" key="1">
    <source>
        <dbReference type="Pfam" id="PF01738"/>
    </source>
</evidence>
<gene>
    <name evidence="2" type="ORF">CVT26_004605</name>
</gene>
<dbReference type="FunCoup" id="A0A409WC71">
    <property type="interactions" value="21"/>
</dbReference>
<dbReference type="InterPro" id="IPR029058">
    <property type="entry name" value="AB_hydrolase_fold"/>
</dbReference>
<dbReference type="Gene3D" id="3.40.50.1820">
    <property type="entry name" value="alpha/beta hydrolase"/>
    <property type="match status" value="1"/>
</dbReference>
<dbReference type="InterPro" id="IPR002925">
    <property type="entry name" value="Dienelactn_hydro"/>
</dbReference>
<protein>
    <recommendedName>
        <fullName evidence="1">Dienelactone hydrolase domain-containing protein</fullName>
    </recommendedName>
</protein>
<dbReference type="STRING" id="231916.A0A409WC71"/>
<name>A0A409WC71_9AGAR</name>
<proteinExistence type="predicted"/>
<evidence type="ECO:0000313" key="3">
    <source>
        <dbReference type="Proteomes" id="UP000284706"/>
    </source>
</evidence>
<sequence>MSCPNCISGDVLKGEPTGSIRSDYQGAYFAPGPGGDEQPSKRTVLIFTDAFGLALKNCKIMADEFAKKLECDVWIPDYFNGKPLFPHDALTLPDRAHVKPSIWEWIRFVSIALTRIPNFISNRPATVDKRLESFIGLIREKKKYEKIGAVGYCFGGSTCVRMGSTDLVDSVVIAHPGRFTMDQVKAIKVPTAWVCAEDDMFFPDTLRNQAEAVFKAREGKDNFVEYEFKEYKGTAHGFASRPNLDLPEIKAAYEGAFSQTVEWFKKTLVV</sequence>
<evidence type="ECO:0000313" key="2">
    <source>
        <dbReference type="EMBL" id="PPQ76098.1"/>
    </source>
</evidence>
<dbReference type="Pfam" id="PF01738">
    <property type="entry name" value="DLH"/>
    <property type="match status" value="1"/>
</dbReference>
<reference evidence="2 3" key="1">
    <citation type="journal article" date="2018" name="Evol. Lett.">
        <title>Horizontal gene cluster transfer increased hallucinogenic mushroom diversity.</title>
        <authorList>
            <person name="Reynolds H.T."/>
            <person name="Vijayakumar V."/>
            <person name="Gluck-Thaler E."/>
            <person name="Korotkin H.B."/>
            <person name="Matheny P.B."/>
            <person name="Slot J.C."/>
        </authorList>
    </citation>
    <scope>NUCLEOTIDE SEQUENCE [LARGE SCALE GENOMIC DNA]</scope>
    <source>
        <strain evidence="2 3">SRW20</strain>
    </source>
</reference>
<dbReference type="SUPFAM" id="SSF53474">
    <property type="entry name" value="alpha/beta-Hydrolases"/>
    <property type="match status" value="1"/>
</dbReference>
<dbReference type="PANTHER" id="PTHR17630:SF44">
    <property type="entry name" value="PROTEIN AIM2"/>
    <property type="match status" value="1"/>
</dbReference>
<organism evidence="2 3">
    <name type="scientific">Gymnopilus dilepis</name>
    <dbReference type="NCBI Taxonomy" id="231916"/>
    <lineage>
        <taxon>Eukaryota</taxon>
        <taxon>Fungi</taxon>
        <taxon>Dikarya</taxon>
        <taxon>Basidiomycota</taxon>
        <taxon>Agaricomycotina</taxon>
        <taxon>Agaricomycetes</taxon>
        <taxon>Agaricomycetidae</taxon>
        <taxon>Agaricales</taxon>
        <taxon>Agaricineae</taxon>
        <taxon>Hymenogastraceae</taxon>
        <taxon>Gymnopilus</taxon>
    </lineage>
</organism>
<dbReference type="GO" id="GO:0016787">
    <property type="term" value="F:hydrolase activity"/>
    <property type="evidence" value="ECO:0007669"/>
    <property type="project" value="InterPro"/>
</dbReference>
<dbReference type="EMBL" id="NHYE01005196">
    <property type="protein sequence ID" value="PPQ76098.1"/>
    <property type="molecule type" value="Genomic_DNA"/>
</dbReference>
<dbReference type="InParanoid" id="A0A409WC71"/>
<dbReference type="PANTHER" id="PTHR17630">
    <property type="entry name" value="DIENELACTONE HYDROLASE"/>
    <property type="match status" value="1"/>
</dbReference>
<keyword evidence="3" id="KW-1185">Reference proteome</keyword>
<comment type="caution">
    <text evidence="2">The sequence shown here is derived from an EMBL/GenBank/DDBJ whole genome shotgun (WGS) entry which is preliminary data.</text>
</comment>
<dbReference type="AlphaFoldDB" id="A0A409WC71"/>